<dbReference type="Proteomes" id="UP000054988">
    <property type="component" value="Unassembled WGS sequence"/>
</dbReference>
<protein>
    <recommendedName>
        <fullName evidence="3">F-box domain-containing protein</fullName>
    </recommendedName>
</protein>
<name>A0A0W0FIC4_MONRR</name>
<dbReference type="Gene3D" id="3.80.10.10">
    <property type="entry name" value="Ribonuclease Inhibitor"/>
    <property type="match status" value="1"/>
</dbReference>
<sequence length="343" mass="39009">MKRSKDAPLTWFLESYNNEHSLPIFKHLIDNCERWSDVSLFVDDTILEDPIFESVSGRIPILKRLELRGYDFPRDLNAFAVAPALSVVDCVLSLDPCDAILPWVQIRVLTLHYSYSRESLAILSRCPNLEQLELELIGGKEDFPRFITPKAQEPVEDTLEFVLEYLTLPCLSSITFGSSDSWKWKSWDERQQQIQQFLLRSQCNITSLRLEVPELDDQQAIDLLVLFPSLETLYLHDEEVTIPLFLRQLIANDGYSSDSSRFLPRLSNLTLVMYGANLDAECLCNAVVSRWNPATETGICSLRSVTIRVIGDVDVDCLEKLSALEKLGAPGRRITISFMPFGA</sequence>
<gene>
    <name evidence="1" type="ORF">WG66_11367</name>
</gene>
<proteinExistence type="predicted"/>
<reference evidence="1 2" key="1">
    <citation type="submission" date="2015-12" db="EMBL/GenBank/DDBJ databases">
        <title>Draft genome sequence of Moniliophthora roreri, the causal agent of frosty pod rot of cacao.</title>
        <authorList>
            <person name="Aime M.C."/>
            <person name="Diaz-Valderrama J.R."/>
            <person name="Kijpornyongpan T."/>
            <person name="Phillips-Mora W."/>
        </authorList>
    </citation>
    <scope>NUCLEOTIDE SEQUENCE [LARGE SCALE GENOMIC DNA]</scope>
    <source>
        <strain evidence="1 2">MCA 2952</strain>
    </source>
</reference>
<evidence type="ECO:0008006" key="3">
    <source>
        <dbReference type="Google" id="ProtNLM"/>
    </source>
</evidence>
<evidence type="ECO:0000313" key="1">
    <source>
        <dbReference type="EMBL" id="KTB36051.1"/>
    </source>
</evidence>
<dbReference type="EMBL" id="LATX01001932">
    <property type="protein sequence ID" value="KTB36051.1"/>
    <property type="molecule type" value="Genomic_DNA"/>
</dbReference>
<dbReference type="AlphaFoldDB" id="A0A0W0FIC4"/>
<comment type="caution">
    <text evidence="1">The sequence shown here is derived from an EMBL/GenBank/DDBJ whole genome shotgun (WGS) entry which is preliminary data.</text>
</comment>
<dbReference type="InterPro" id="IPR032675">
    <property type="entry name" value="LRR_dom_sf"/>
</dbReference>
<organism evidence="1 2">
    <name type="scientific">Moniliophthora roreri</name>
    <name type="common">Frosty pod rot fungus</name>
    <name type="synonym">Monilia roreri</name>
    <dbReference type="NCBI Taxonomy" id="221103"/>
    <lineage>
        <taxon>Eukaryota</taxon>
        <taxon>Fungi</taxon>
        <taxon>Dikarya</taxon>
        <taxon>Basidiomycota</taxon>
        <taxon>Agaricomycotina</taxon>
        <taxon>Agaricomycetes</taxon>
        <taxon>Agaricomycetidae</taxon>
        <taxon>Agaricales</taxon>
        <taxon>Marasmiineae</taxon>
        <taxon>Marasmiaceae</taxon>
        <taxon>Moniliophthora</taxon>
    </lineage>
</organism>
<dbReference type="SUPFAM" id="SSF52047">
    <property type="entry name" value="RNI-like"/>
    <property type="match status" value="1"/>
</dbReference>
<evidence type="ECO:0000313" key="2">
    <source>
        <dbReference type="Proteomes" id="UP000054988"/>
    </source>
</evidence>
<accession>A0A0W0FIC4</accession>